<dbReference type="Proteomes" id="UP000436047">
    <property type="component" value="Unassembled WGS sequence"/>
</dbReference>
<name>A0A6N7WA84_9FIRM</name>
<dbReference type="GO" id="GO:0006352">
    <property type="term" value="P:DNA-templated transcription initiation"/>
    <property type="evidence" value="ECO:0007669"/>
    <property type="project" value="InterPro"/>
</dbReference>
<evidence type="ECO:0000313" key="2">
    <source>
        <dbReference type="EMBL" id="MSS91472.1"/>
    </source>
</evidence>
<dbReference type="Pfam" id="PF12645">
    <property type="entry name" value="HTH_16"/>
    <property type="match status" value="1"/>
</dbReference>
<dbReference type="AlphaFoldDB" id="A0A6N7WA84"/>
<dbReference type="GeneID" id="86056376"/>
<dbReference type="InterPro" id="IPR013325">
    <property type="entry name" value="RNA_pol_sigma_r2"/>
</dbReference>
<comment type="caution">
    <text evidence="2">The sequence shown here is derived from an EMBL/GenBank/DDBJ whole genome shotgun (WGS) entry which is preliminary data.</text>
</comment>
<dbReference type="RefSeq" id="WP_154467925.1">
    <property type="nucleotide sequence ID" value="NZ_VUMI01000067.1"/>
</dbReference>
<protein>
    <submittedName>
        <fullName evidence="2">Helix-turn-helix domain-containing protein</fullName>
    </submittedName>
</protein>
<reference evidence="2 3" key="1">
    <citation type="submission" date="2019-08" db="EMBL/GenBank/DDBJ databases">
        <title>In-depth cultivation of the pig gut microbiome towards novel bacterial diversity and tailored functional studies.</title>
        <authorList>
            <person name="Wylensek D."/>
            <person name="Hitch T.C.A."/>
            <person name="Clavel T."/>
        </authorList>
    </citation>
    <scope>NUCLEOTIDE SEQUENCE [LARGE SCALE GENOMIC DNA]</scope>
    <source>
        <strain evidence="2 3">WCA-389-WT-23B</strain>
    </source>
</reference>
<sequence>MNFEWMLRSAKAGNEDAITAILLMYRPLLLKYAIIDGVLDEDLYQELSIILLKAIKLFKI</sequence>
<evidence type="ECO:0000259" key="1">
    <source>
        <dbReference type="Pfam" id="PF12645"/>
    </source>
</evidence>
<dbReference type="InterPro" id="IPR024760">
    <property type="entry name" value="HTH_dom_conjug_TS-like"/>
</dbReference>
<organism evidence="2 3">
    <name type="scientific">Eisenbergiella porci</name>
    <dbReference type="NCBI Taxonomy" id="2652274"/>
    <lineage>
        <taxon>Bacteria</taxon>
        <taxon>Bacillati</taxon>
        <taxon>Bacillota</taxon>
        <taxon>Clostridia</taxon>
        <taxon>Lachnospirales</taxon>
        <taxon>Lachnospiraceae</taxon>
        <taxon>Eisenbergiella</taxon>
    </lineage>
</organism>
<dbReference type="EMBL" id="VUMI01000067">
    <property type="protein sequence ID" value="MSS91472.1"/>
    <property type="molecule type" value="Genomic_DNA"/>
</dbReference>
<proteinExistence type="predicted"/>
<gene>
    <name evidence="2" type="ORF">FYJ45_25555</name>
</gene>
<keyword evidence="3" id="KW-1185">Reference proteome</keyword>
<dbReference type="SUPFAM" id="SSF88946">
    <property type="entry name" value="Sigma2 domain of RNA polymerase sigma factors"/>
    <property type="match status" value="1"/>
</dbReference>
<dbReference type="GO" id="GO:0003700">
    <property type="term" value="F:DNA-binding transcription factor activity"/>
    <property type="evidence" value="ECO:0007669"/>
    <property type="project" value="InterPro"/>
</dbReference>
<feature type="domain" description="Helix-turn-helix conjugative transposon-like" evidence="1">
    <location>
        <begin position="8"/>
        <end position="59"/>
    </location>
</feature>
<evidence type="ECO:0000313" key="3">
    <source>
        <dbReference type="Proteomes" id="UP000436047"/>
    </source>
</evidence>
<accession>A0A6N7WA84</accession>